<evidence type="ECO:0000313" key="7">
    <source>
        <dbReference type="Proteomes" id="UP000231701"/>
    </source>
</evidence>
<dbReference type="GO" id="GO:0006310">
    <property type="term" value="P:DNA recombination"/>
    <property type="evidence" value="ECO:0007669"/>
    <property type="project" value="UniProtKB-KW"/>
</dbReference>
<accession>A0A2K8L1C1</accession>
<evidence type="ECO:0000256" key="5">
    <source>
        <dbReference type="ARBA" id="ARBA00023172"/>
    </source>
</evidence>
<evidence type="ECO:0000256" key="3">
    <source>
        <dbReference type="ARBA" id="ARBA00022296"/>
    </source>
</evidence>
<comment type="similarity">
    <text evidence="2">Belongs to the RdgC family.</text>
</comment>
<organism evidence="6 7">
    <name type="scientific">Mariprofundus aestuarium</name>
    <dbReference type="NCBI Taxonomy" id="1921086"/>
    <lineage>
        <taxon>Bacteria</taxon>
        <taxon>Pseudomonadati</taxon>
        <taxon>Pseudomonadota</taxon>
        <taxon>Candidatius Mariprofundia</taxon>
        <taxon>Mariprofundales</taxon>
        <taxon>Mariprofundaceae</taxon>
        <taxon>Mariprofundus</taxon>
    </lineage>
</organism>
<dbReference type="GO" id="GO:0003690">
    <property type="term" value="F:double-stranded DNA binding"/>
    <property type="evidence" value="ECO:0007669"/>
    <property type="project" value="TreeGrafter"/>
</dbReference>
<protein>
    <recommendedName>
        <fullName evidence="3">Recombination-associated protein RdgC</fullName>
    </recommendedName>
</protein>
<dbReference type="KEGG" id="maes:Ga0123461_1192"/>
<name>A0A2K8L1C1_MARES</name>
<dbReference type="OrthoDB" id="5290530at2"/>
<dbReference type="Pfam" id="PF04381">
    <property type="entry name" value="RdgC"/>
    <property type="match status" value="1"/>
</dbReference>
<evidence type="ECO:0000313" key="6">
    <source>
        <dbReference type="EMBL" id="ATX79611.1"/>
    </source>
</evidence>
<dbReference type="GO" id="GO:0000018">
    <property type="term" value="P:regulation of DNA recombination"/>
    <property type="evidence" value="ECO:0007669"/>
    <property type="project" value="TreeGrafter"/>
</dbReference>
<sequence>MWFKNMHFYRFEAPFKMTAEQLHESLLTRKARRCGHMEMDTQGWCPPLGQGSEMLVFQSGANLMLCLRREDKVLPASLVREQVEERALAIEAEAGRPVGRKERRDLKDLVLQELMPRAMVRSSQTFACILPESGWLIVNAASAKKSEELIETLRKTLGTLNVVLPSTSESPEGAMTRWLLNDSNLPQGFTLEDACEMHVATEAGGVIRCSKIDIARDEVRAHISTGCRVRRMAMNWQERLSFVLHEDLSVHRMRFDSAVLDEADGGDDEASRFDADFVIMTSELTEFIPALLAALNSNE</sequence>
<keyword evidence="5" id="KW-0233">DNA recombination</keyword>
<proteinExistence type="inferred from homology"/>
<dbReference type="PANTHER" id="PTHR38103:SF1">
    <property type="entry name" value="RECOMBINATION-ASSOCIATED PROTEIN RDGC"/>
    <property type="match status" value="1"/>
</dbReference>
<gene>
    <name evidence="6" type="ORF">Ga0123461_1192</name>
</gene>
<dbReference type="EMBL" id="CP018799">
    <property type="protein sequence ID" value="ATX79611.1"/>
    <property type="molecule type" value="Genomic_DNA"/>
</dbReference>
<evidence type="ECO:0000256" key="1">
    <source>
        <dbReference type="ARBA" id="ARBA00004453"/>
    </source>
</evidence>
<dbReference type="Proteomes" id="UP000231701">
    <property type="component" value="Chromosome"/>
</dbReference>
<evidence type="ECO:0000256" key="2">
    <source>
        <dbReference type="ARBA" id="ARBA00008657"/>
    </source>
</evidence>
<dbReference type="InterPro" id="IPR007476">
    <property type="entry name" value="RdgC"/>
</dbReference>
<dbReference type="NCBIfam" id="NF001464">
    <property type="entry name" value="PRK00321.1-5"/>
    <property type="match status" value="1"/>
</dbReference>
<reference evidence="6 7" key="1">
    <citation type="submission" date="2016-12" db="EMBL/GenBank/DDBJ databases">
        <title>Isolation and genomic insights into novel planktonic Zetaproteobacteria from stratified waters of the Chesapeake Bay.</title>
        <authorList>
            <person name="McAllister S.M."/>
            <person name="Kato S."/>
            <person name="Chan C.S."/>
            <person name="Chiu B.K."/>
            <person name="Field E.K."/>
        </authorList>
    </citation>
    <scope>NUCLEOTIDE SEQUENCE [LARGE SCALE GENOMIC DNA]</scope>
    <source>
        <strain evidence="6 7">CP-5</strain>
    </source>
</reference>
<keyword evidence="7" id="KW-1185">Reference proteome</keyword>
<keyword evidence="4" id="KW-0963">Cytoplasm</keyword>
<evidence type="ECO:0000256" key="4">
    <source>
        <dbReference type="ARBA" id="ARBA00022490"/>
    </source>
</evidence>
<dbReference type="AlphaFoldDB" id="A0A2K8L1C1"/>
<comment type="subcellular location">
    <subcellularLocation>
        <location evidence="1">Cytoplasm</location>
        <location evidence="1">Nucleoid</location>
    </subcellularLocation>
</comment>
<dbReference type="PANTHER" id="PTHR38103">
    <property type="entry name" value="RECOMBINATION-ASSOCIATED PROTEIN RDGC"/>
    <property type="match status" value="1"/>
</dbReference>
<dbReference type="RefSeq" id="WP_100277484.1">
    <property type="nucleotide sequence ID" value="NZ_CP018799.1"/>
</dbReference>
<dbReference type="GO" id="GO:0043590">
    <property type="term" value="C:bacterial nucleoid"/>
    <property type="evidence" value="ECO:0007669"/>
    <property type="project" value="TreeGrafter"/>
</dbReference>